<dbReference type="Proteomes" id="UP000076501">
    <property type="component" value="Unassembled WGS sequence"/>
</dbReference>
<dbReference type="PATRIC" id="fig|1396.539.peg.5114"/>
<dbReference type="EMBL" id="LJKA01000084">
    <property type="protein sequence ID" value="KZD26211.1"/>
    <property type="molecule type" value="Genomic_DNA"/>
</dbReference>
<protein>
    <submittedName>
        <fullName evidence="1">Uncharacterized protein</fullName>
    </submittedName>
</protein>
<dbReference type="AlphaFoldDB" id="A0A164BE48"/>
<evidence type="ECO:0000313" key="1">
    <source>
        <dbReference type="EMBL" id="KZD26211.1"/>
    </source>
</evidence>
<sequence>MNIHSYSFKNTFFGMNVHSYNSIKLFLAPLLLIIRNECSFLSL</sequence>
<proteinExistence type="predicted"/>
<comment type="caution">
    <text evidence="1">The sequence shown here is derived from an EMBL/GenBank/DDBJ whole genome shotgun (WGS) entry which is preliminary data.</text>
</comment>
<gene>
    <name evidence="1" type="ORF">B4082_5926</name>
</gene>
<accession>A0A164BE48</accession>
<name>A0A164BE48_BACCE</name>
<evidence type="ECO:0000313" key="2">
    <source>
        <dbReference type="Proteomes" id="UP000076501"/>
    </source>
</evidence>
<organism evidence="1 2">
    <name type="scientific">Bacillus cereus</name>
    <dbReference type="NCBI Taxonomy" id="1396"/>
    <lineage>
        <taxon>Bacteria</taxon>
        <taxon>Bacillati</taxon>
        <taxon>Bacillota</taxon>
        <taxon>Bacilli</taxon>
        <taxon>Bacillales</taxon>
        <taxon>Bacillaceae</taxon>
        <taxon>Bacillus</taxon>
        <taxon>Bacillus cereus group</taxon>
    </lineage>
</organism>
<reference evidence="1 2" key="1">
    <citation type="submission" date="2015-09" db="EMBL/GenBank/DDBJ databases">
        <title>Bacillus cereus food isolates.</title>
        <authorList>
            <person name="Boekhorst J."/>
        </authorList>
    </citation>
    <scope>NUCLEOTIDE SEQUENCE [LARGE SCALE GENOMIC DNA]</scope>
    <source>
        <strain evidence="1 2">B4082</strain>
    </source>
</reference>